<proteinExistence type="predicted"/>
<dbReference type="EMBL" id="LDER01000361">
    <property type="protein sequence ID" value="RVU60800.1"/>
    <property type="molecule type" value="Genomic_DNA"/>
</dbReference>
<evidence type="ECO:0000313" key="2">
    <source>
        <dbReference type="Proteomes" id="UP000286687"/>
    </source>
</evidence>
<comment type="caution">
    <text evidence="1">The sequence shown here is derived from an EMBL/GenBank/DDBJ whole genome shotgun (WGS) entry which is preliminary data.</text>
</comment>
<protein>
    <submittedName>
        <fullName evidence="1">Uncharacterized protein</fullName>
    </submittedName>
</protein>
<evidence type="ECO:0000313" key="1">
    <source>
        <dbReference type="EMBL" id="RVU60800.1"/>
    </source>
</evidence>
<name>A0A437SBN7_BACTU</name>
<sequence length="147" mass="17407">MKMVLCSLLEELLQDYEKHHSRMYFMFKQDEGDYVFTDVNQALLQTVHQQRTDFVGQTVDTAPHLGDEATRKKLKNIYPLAWSGKKVIFYCFPDRNVDIFVITYLEPQYEKGKVVQVRGRCASFDKNEFHDTLQHLEEFVTFEMVPE</sequence>
<dbReference type="RefSeq" id="WP_127814568.1">
    <property type="nucleotide sequence ID" value="NZ_LDER01000361.1"/>
</dbReference>
<accession>A0A437SBN7</accession>
<gene>
    <name evidence="1" type="ORF">BM74_29530</name>
</gene>
<dbReference type="Proteomes" id="UP000286687">
    <property type="component" value="Unassembled WGS sequence"/>
</dbReference>
<reference evidence="1 2" key="1">
    <citation type="submission" date="2018-01" db="EMBL/GenBank/DDBJ databases">
        <title>Complete genome sequence of G25-42.</title>
        <authorList>
            <person name="Zheng Z."/>
            <person name="Sun M."/>
        </authorList>
    </citation>
    <scope>NUCLEOTIDE SEQUENCE [LARGE SCALE GENOMIC DNA]</scope>
    <source>
        <strain evidence="1 2">G25-42</strain>
    </source>
</reference>
<organism evidence="1 2">
    <name type="scientific">Bacillus thuringiensis</name>
    <dbReference type="NCBI Taxonomy" id="1428"/>
    <lineage>
        <taxon>Bacteria</taxon>
        <taxon>Bacillati</taxon>
        <taxon>Bacillota</taxon>
        <taxon>Bacilli</taxon>
        <taxon>Bacillales</taxon>
        <taxon>Bacillaceae</taxon>
        <taxon>Bacillus</taxon>
        <taxon>Bacillus cereus group</taxon>
    </lineage>
</organism>
<dbReference type="AlphaFoldDB" id="A0A437SBN7"/>